<dbReference type="VEuPathDB" id="FungiDB:BD410DRAFT_522111"/>
<evidence type="ECO:0000313" key="1">
    <source>
        <dbReference type="EMBL" id="TDL26489.1"/>
    </source>
</evidence>
<keyword evidence="2" id="KW-1185">Reference proteome</keyword>
<sequence>MNCARLRMLHWSHWHEALISIHCEQTGIEGLLLPSTGSVAAALFLVVTRKLDSTRKQKWASQAVESLAEQWPNIRHDRRNSVVTSCTKRKQMPRGVRAIGVGTLVEGPASISNQPAFKRLIFGLRGAYFRQKIGS</sequence>
<reference evidence="1 2" key="1">
    <citation type="submission" date="2018-06" db="EMBL/GenBank/DDBJ databases">
        <title>A transcriptomic atlas of mushroom development highlights an independent origin of complex multicellularity.</title>
        <authorList>
            <consortium name="DOE Joint Genome Institute"/>
            <person name="Krizsan K."/>
            <person name="Almasi E."/>
            <person name="Merenyi Z."/>
            <person name="Sahu N."/>
            <person name="Viragh M."/>
            <person name="Koszo T."/>
            <person name="Mondo S."/>
            <person name="Kiss B."/>
            <person name="Balint B."/>
            <person name="Kues U."/>
            <person name="Barry K."/>
            <person name="Hegedus J.C."/>
            <person name="Henrissat B."/>
            <person name="Johnson J."/>
            <person name="Lipzen A."/>
            <person name="Ohm R."/>
            <person name="Nagy I."/>
            <person name="Pangilinan J."/>
            <person name="Yan J."/>
            <person name="Xiong Y."/>
            <person name="Grigoriev I.V."/>
            <person name="Hibbett D.S."/>
            <person name="Nagy L.G."/>
        </authorList>
    </citation>
    <scope>NUCLEOTIDE SEQUENCE [LARGE SCALE GENOMIC DNA]</scope>
    <source>
        <strain evidence="1 2">SZMC22713</strain>
    </source>
</reference>
<dbReference type="EMBL" id="ML170161">
    <property type="protein sequence ID" value="TDL26489.1"/>
    <property type="molecule type" value="Genomic_DNA"/>
</dbReference>
<dbReference type="AlphaFoldDB" id="A0A4Y7QI41"/>
<accession>A0A4Y7QI41</accession>
<organism evidence="1 2">
    <name type="scientific">Rickenella mellea</name>
    <dbReference type="NCBI Taxonomy" id="50990"/>
    <lineage>
        <taxon>Eukaryota</taxon>
        <taxon>Fungi</taxon>
        <taxon>Dikarya</taxon>
        <taxon>Basidiomycota</taxon>
        <taxon>Agaricomycotina</taxon>
        <taxon>Agaricomycetes</taxon>
        <taxon>Hymenochaetales</taxon>
        <taxon>Rickenellaceae</taxon>
        <taxon>Rickenella</taxon>
    </lineage>
</organism>
<gene>
    <name evidence="1" type="ORF">BD410DRAFT_522111</name>
</gene>
<proteinExistence type="predicted"/>
<name>A0A4Y7QI41_9AGAM</name>
<evidence type="ECO:0000313" key="2">
    <source>
        <dbReference type="Proteomes" id="UP000294933"/>
    </source>
</evidence>
<dbReference type="Proteomes" id="UP000294933">
    <property type="component" value="Unassembled WGS sequence"/>
</dbReference>
<protein>
    <submittedName>
        <fullName evidence="1">Uncharacterized protein</fullName>
    </submittedName>
</protein>